<proteinExistence type="predicted"/>
<sequence length="304" mass="34277">PPLRDQAMNFEILQRRLDYCANATVDFDEIFNENLCSILNNIRHNSALEPMMLTTTLLPSVAHLCQHAFIRSWSGKTQPFIIYAIITALPCSGKSVALKYMSDALVDIEKWKQIKPEDSHLNCSASIESLLAELKKHKSIIQIFDEMNTFVSSMGLYINEKAAYDRAYFCMLFNGESYVRRQTCGGSTELQNTRLNIVCCGQPLTTINSISEDISTLVTQDGLFARFIVCAPLSRAPYSSDFKPIDINVPTLSHLFYAIDRLHADQSRVYEYSQEACAIIKSTFDECSTLINTYSCASTFMNSL</sequence>
<gene>
    <name evidence="1" type="ORF">OVA965_LOCUS39897</name>
    <name evidence="2" type="ORF">TMI583_LOCUS41280</name>
</gene>
<feature type="non-terminal residue" evidence="2">
    <location>
        <position position="1"/>
    </location>
</feature>
<evidence type="ECO:0008006" key="4">
    <source>
        <dbReference type="Google" id="ProtNLM"/>
    </source>
</evidence>
<dbReference type="AlphaFoldDB" id="A0A8S2UP70"/>
<name>A0A8S2UP70_9BILA</name>
<comment type="caution">
    <text evidence="2">The sequence shown here is derived from an EMBL/GenBank/DDBJ whole genome shotgun (WGS) entry which is preliminary data.</text>
</comment>
<evidence type="ECO:0000313" key="3">
    <source>
        <dbReference type="Proteomes" id="UP000682733"/>
    </source>
</evidence>
<dbReference type="EMBL" id="CAJNOK010042250">
    <property type="protein sequence ID" value="CAF1562804.1"/>
    <property type="molecule type" value="Genomic_DNA"/>
</dbReference>
<evidence type="ECO:0000313" key="1">
    <source>
        <dbReference type="EMBL" id="CAF1562804.1"/>
    </source>
</evidence>
<evidence type="ECO:0000313" key="2">
    <source>
        <dbReference type="EMBL" id="CAF4355078.1"/>
    </source>
</evidence>
<dbReference type="Pfam" id="PF13148">
    <property type="entry name" value="DUF3987"/>
    <property type="match status" value="1"/>
</dbReference>
<reference evidence="2" key="1">
    <citation type="submission" date="2021-02" db="EMBL/GenBank/DDBJ databases">
        <authorList>
            <person name="Nowell W R."/>
        </authorList>
    </citation>
    <scope>NUCLEOTIDE SEQUENCE</scope>
</reference>
<dbReference type="InterPro" id="IPR025048">
    <property type="entry name" value="DUF3987"/>
</dbReference>
<protein>
    <recommendedName>
        <fullName evidence="4">DUF3987 domain-containing protein</fullName>
    </recommendedName>
</protein>
<dbReference type="EMBL" id="CAJOBA010064917">
    <property type="protein sequence ID" value="CAF4355078.1"/>
    <property type="molecule type" value="Genomic_DNA"/>
</dbReference>
<dbReference type="Proteomes" id="UP000682733">
    <property type="component" value="Unassembled WGS sequence"/>
</dbReference>
<organism evidence="2 3">
    <name type="scientific">Didymodactylos carnosus</name>
    <dbReference type="NCBI Taxonomy" id="1234261"/>
    <lineage>
        <taxon>Eukaryota</taxon>
        <taxon>Metazoa</taxon>
        <taxon>Spiralia</taxon>
        <taxon>Gnathifera</taxon>
        <taxon>Rotifera</taxon>
        <taxon>Eurotatoria</taxon>
        <taxon>Bdelloidea</taxon>
        <taxon>Philodinida</taxon>
        <taxon>Philodinidae</taxon>
        <taxon>Didymodactylos</taxon>
    </lineage>
</organism>
<dbReference type="Proteomes" id="UP000677228">
    <property type="component" value="Unassembled WGS sequence"/>
</dbReference>
<accession>A0A8S2UP70</accession>